<protein>
    <recommendedName>
        <fullName evidence="8">signal-recognition-particle GTPase</fullName>
        <ecNumber evidence="8">3.6.5.4</ecNumber>
    </recommendedName>
</protein>
<dbReference type="CDD" id="cd18539">
    <property type="entry name" value="SRP_G"/>
    <property type="match status" value="1"/>
</dbReference>
<sequence>MFDNLSSKFSNAFSSLRSRGKISPSDIENTCAEVRTALLESDVALPVVESFIERIRTKSLDALPTLQSGTNQAQAIFEIVNAELVEILGGSARRVRFAKTAPTVIMLAGLQGAGKTTLAGKLAKFYADQGNTPLLVASDLQRPNAVNQLQVVGESVGVPVFAPEPGNGVGNPVKVAEQGIAHAKSKLYNMVIVDTAGRLGVDQDLMREAIAIRDAVSPDEILFVVDAMIGQDAVRTAQAFQDGVGFDGVVLTKLDGDARGGAALSITQITGKPIMFSSNGEKLTDFDIFYPDRMASRILGLGDVATLAEQAKKAFDGETSAKLEEKFARGDDFTLEDFLEQLEAMSKMGSMSKLLGMLPGAGAMKKQIENFDESEIVRTKSIVQSMTPTERRDPKVLNGSRRARIALGAGRKVQDVNALVDKFAAAQKMMKQMRNGKGMPAGMGMPPGMAMPAGALPPIQKSGQQPAKKKSKSGNPAKRAAEEKG</sequence>
<dbReference type="EC" id="3.6.5.4" evidence="8"/>
<dbReference type="InterPro" id="IPR042101">
    <property type="entry name" value="SRP54_N_sf"/>
</dbReference>
<feature type="domain" description="AAA+ ATPase" evidence="10">
    <location>
        <begin position="101"/>
        <end position="305"/>
    </location>
</feature>
<gene>
    <name evidence="13" type="ORF">UFOPK4348_00064</name>
</gene>
<evidence type="ECO:0000256" key="5">
    <source>
        <dbReference type="ARBA" id="ARBA00023134"/>
    </source>
</evidence>
<dbReference type="Gene3D" id="1.20.120.140">
    <property type="entry name" value="Signal recognition particle SRP54, nucleotide-binding domain"/>
    <property type="match status" value="1"/>
</dbReference>
<keyword evidence="4" id="KW-0694">RNA-binding</keyword>
<dbReference type="GO" id="GO:0005786">
    <property type="term" value="C:signal recognition particle, endoplasmic reticulum targeting"/>
    <property type="evidence" value="ECO:0007669"/>
    <property type="project" value="UniProtKB-KW"/>
</dbReference>
<feature type="domain" description="Signal recognition particle SRP54 helical bundle" evidence="12">
    <location>
        <begin position="1"/>
        <end position="88"/>
    </location>
</feature>
<dbReference type="GO" id="GO:0006614">
    <property type="term" value="P:SRP-dependent cotranslational protein targeting to membrane"/>
    <property type="evidence" value="ECO:0007669"/>
    <property type="project" value="InterPro"/>
</dbReference>
<dbReference type="GO" id="GO:0005525">
    <property type="term" value="F:GTP binding"/>
    <property type="evidence" value="ECO:0007669"/>
    <property type="project" value="UniProtKB-KW"/>
</dbReference>
<dbReference type="AlphaFoldDB" id="A0A6J7TYH1"/>
<evidence type="ECO:0000256" key="6">
    <source>
        <dbReference type="ARBA" id="ARBA00023135"/>
    </source>
</evidence>
<dbReference type="SUPFAM" id="SSF52540">
    <property type="entry name" value="P-loop containing nucleoside triphosphate hydrolases"/>
    <property type="match status" value="1"/>
</dbReference>
<feature type="region of interest" description="Disordered" evidence="9">
    <location>
        <begin position="437"/>
        <end position="485"/>
    </location>
</feature>
<dbReference type="InterPro" id="IPR027417">
    <property type="entry name" value="P-loop_NTPase"/>
</dbReference>
<dbReference type="InterPro" id="IPR022941">
    <property type="entry name" value="SRP54"/>
</dbReference>
<evidence type="ECO:0000256" key="2">
    <source>
        <dbReference type="ARBA" id="ARBA00022741"/>
    </source>
</evidence>
<dbReference type="GO" id="GO:0003924">
    <property type="term" value="F:GTPase activity"/>
    <property type="evidence" value="ECO:0007669"/>
    <property type="project" value="InterPro"/>
</dbReference>
<comment type="similarity">
    <text evidence="1">Belongs to the GTP-binding SRP family. SRP54 subfamily.</text>
</comment>
<dbReference type="Gene3D" id="1.10.260.30">
    <property type="entry name" value="Signal recognition particle, SRP54 subunit, M-domain"/>
    <property type="match status" value="1"/>
</dbReference>
<keyword evidence="2" id="KW-0547">Nucleotide-binding</keyword>
<evidence type="ECO:0000256" key="7">
    <source>
        <dbReference type="ARBA" id="ARBA00023274"/>
    </source>
</evidence>
<dbReference type="InterPro" id="IPR000897">
    <property type="entry name" value="SRP54_GTPase_dom"/>
</dbReference>
<organism evidence="13">
    <name type="scientific">freshwater metagenome</name>
    <dbReference type="NCBI Taxonomy" id="449393"/>
    <lineage>
        <taxon>unclassified sequences</taxon>
        <taxon>metagenomes</taxon>
        <taxon>ecological metagenomes</taxon>
    </lineage>
</organism>
<dbReference type="Pfam" id="PF00448">
    <property type="entry name" value="SRP54"/>
    <property type="match status" value="1"/>
</dbReference>
<dbReference type="Pfam" id="PF02978">
    <property type="entry name" value="SRP_SPB"/>
    <property type="match status" value="1"/>
</dbReference>
<keyword evidence="6" id="KW-0733">Signal recognition particle</keyword>
<dbReference type="SMART" id="SM00382">
    <property type="entry name" value="AAA"/>
    <property type="match status" value="1"/>
</dbReference>
<evidence type="ECO:0000256" key="4">
    <source>
        <dbReference type="ARBA" id="ARBA00022884"/>
    </source>
</evidence>
<dbReference type="InterPro" id="IPR013822">
    <property type="entry name" value="Signal_recog_particl_SRP54_hlx"/>
</dbReference>
<keyword evidence="5" id="KW-0342">GTP-binding</keyword>
<evidence type="ECO:0000259" key="11">
    <source>
        <dbReference type="SMART" id="SM00962"/>
    </source>
</evidence>
<dbReference type="InterPro" id="IPR003593">
    <property type="entry name" value="AAA+_ATPase"/>
</dbReference>
<dbReference type="PANTHER" id="PTHR11564">
    <property type="entry name" value="SIGNAL RECOGNITION PARTICLE 54K PROTEIN SRP54"/>
    <property type="match status" value="1"/>
</dbReference>
<evidence type="ECO:0000256" key="3">
    <source>
        <dbReference type="ARBA" id="ARBA00022801"/>
    </source>
</evidence>
<dbReference type="PANTHER" id="PTHR11564:SF5">
    <property type="entry name" value="SIGNAL RECOGNITION PARTICLE SUBUNIT SRP54"/>
    <property type="match status" value="1"/>
</dbReference>
<evidence type="ECO:0000256" key="9">
    <source>
        <dbReference type="SAM" id="MobiDB-lite"/>
    </source>
</evidence>
<feature type="compositionally biased region" description="Low complexity" evidence="9">
    <location>
        <begin position="438"/>
        <end position="454"/>
    </location>
</feature>
<dbReference type="SUPFAM" id="SSF47446">
    <property type="entry name" value="Signal peptide-binding domain"/>
    <property type="match status" value="1"/>
</dbReference>
<dbReference type="NCBIfam" id="TIGR00959">
    <property type="entry name" value="ffh"/>
    <property type="match status" value="1"/>
</dbReference>
<dbReference type="SMART" id="SM00962">
    <property type="entry name" value="SRP54"/>
    <property type="match status" value="1"/>
</dbReference>
<dbReference type="Gene3D" id="3.40.50.300">
    <property type="entry name" value="P-loop containing nucleotide triphosphate hydrolases"/>
    <property type="match status" value="1"/>
</dbReference>
<dbReference type="GO" id="GO:0008312">
    <property type="term" value="F:7S RNA binding"/>
    <property type="evidence" value="ECO:0007669"/>
    <property type="project" value="InterPro"/>
</dbReference>
<dbReference type="Pfam" id="PF02881">
    <property type="entry name" value="SRP54_N"/>
    <property type="match status" value="1"/>
</dbReference>
<keyword evidence="7" id="KW-0687">Ribonucleoprotein</keyword>
<dbReference type="InterPro" id="IPR004125">
    <property type="entry name" value="Signal_recog_particle_SRP54_M"/>
</dbReference>
<reference evidence="13" key="1">
    <citation type="submission" date="2020-05" db="EMBL/GenBank/DDBJ databases">
        <authorList>
            <person name="Chiriac C."/>
            <person name="Salcher M."/>
            <person name="Ghai R."/>
            <person name="Kavagutti S V."/>
        </authorList>
    </citation>
    <scope>NUCLEOTIDE SEQUENCE</scope>
</reference>
<dbReference type="HAMAP" id="MF_00306">
    <property type="entry name" value="SRP54"/>
    <property type="match status" value="1"/>
</dbReference>
<dbReference type="InterPro" id="IPR036891">
    <property type="entry name" value="Signal_recog_part_SRP54_M_sf"/>
</dbReference>
<evidence type="ECO:0000259" key="10">
    <source>
        <dbReference type="SMART" id="SM00382"/>
    </source>
</evidence>
<dbReference type="InterPro" id="IPR004780">
    <property type="entry name" value="SRP"/>
</dbReference>
<evidence type="ECO:0000313" key="13">
    <source>
        <dbReference type="EMBL" id="CAB5058102.1"/>
    </source>
</evidence>
<accession>A0A6J7TYH1</accession>
<evidence type="ECO:0000256" key="1">
    <source>
        <dbReference type="ARBA" id="ARBA00005450"/>
    </source>
</evidence>
<evidence type="ECO:0000259" key="12">
    <source>
        <dbReference type="SMART" id="SM00963"/>
    </source>
</evidence>
<proteinExistence type="inferred from homology"/>
<keyword evidence="3" id="KW-0378">Hydrolase</keyword>
<dbReference type="SMART" id="SM00963">
    <property type="entry name" value="SRP54_N"/>
    <property type="match status" value="1"/>
</dbReference>
<evidence type="ECO:0000256" key="8">
    <source>
        <dbReference type="ARBA" id="ARBA00035672"/>
    </source>
</evidence>
<feature type="domain" description="SRP54-type proteins GTP-binding" evidence="11">
    <location>
        <begin position="102"/>
        <end position="300"/>
    </location>
</feature>
<name>A0A6J7TYH1_9ZZZZ</name>
<dbReference type="EMBL" id="CAFBQR010000004">
    <property type="protein sequence ID" value="CAB5058102.1"/>
    <property type="molecule type" value="Genomic_DNA"/>
</dbReference>
<dbReference type="FunFam" id="3.40.50.300:FF:000022">
    <property type="entry name" value="Signal recognition particle 54 kDa subunit"/>
    <property type="match status" value="1"/>
</dbReference>